<name>D6RPT5_COPC7</name>
<accession>D6RPT5</accession>
<keyword evidence="2" id="KW-1185">Reference proteome</keyword>
<dbReference type="EMBL" id="AACS02000009">
    <property type="protein sequence ID" value="EFI27073.1"/>
    <property type="molecule type" value="Genomic_DNA"/>
</dbReference>
<dbReference type="VEuPathDB" id="FungiDB:CC1G_15202"/>
<gene>
    <name evidence="1" type="ORF">CC1G_15202</name>
</gene>
<sequence>MALNVKADVVLQREALMKQRREKRLFKCFRKGRGCSRRFDIPSRLFMEKSSVDYLAQVTPGDTGEEAKKG</sequence>
<dbReference type="GeneID" id="9378670"/>
<proteinExistence type="predicted"/>
<evidence type="ECO:0000313" key="2">
    <source>
        <dbReference type="Proteomes" id="UP000001861"/>
    </source>
</evidence>
<dbReference type="KEGG" id="cci:CC1G_15202"/>
<dbReference type="AlphaFoldDB" id="D6RPT5"/>
<protein>
    <submittedName>
        <fullName evidence="1">Uncharacterized protein</fullName>
    </submittedName>
</protein>
<dbReference type="InParanoid" id="D6RPT5"/>
<dbReference type="RefSeq" id="XP_002910567.1">
    <property type="nucleotide sequence ID" value="XM_002910521.1"/>
</dbReference>
<organism evidence="1 2">
    <name type="scientific">Coprinopsis cinerea (strain Okayama-7 / 130 / ATCC MYA-4618 / FGSC 9003)</name>
    <name type="common">Inky cap fungus</name>
    <name type="synonym">Hormographiella aspergillata</name>
    <dbReference type="NCBI Taxonomy" id="240176"/>
    <lineage>
        <taxon>Eukaryota</taxon>
        <taxon>Fungi</taxon>
        <taxon>Dikarya</taxon>
        <taxon>Basidiomycota</taxon>
        <taxon>Agaricomycotina</taxon>
        <taxon>Agaricomycetes</taxon>
        <taxon>Agaricomycetidae</taxon>
        <taxon>Agaricales</taxon>
        <taxon>Agaricineae</taxon>
        <taxon>Psathyrellaceae</taxon>
        <taxon>Coprinopsis</taxon>
    </lineage>
</organism>
<dbReference type="Proteomes" id="UP000001861">
    <property type="component" value="Unassembled WGS sequence"/>
</dbReference>
<comment type="caution">
    <text evidence="1">The sequence shown here is derived from an EMBL/GenBank/DDBJ whole genome shotgun (WGS) entry which is preliminary data.</text>
</comment>
<reference evidence="1 2" key="1">
    <citation type="journal article" date="2010" name="Proc. Natl. Acad. Sci. U.S.A.">
        <title>Insights into evolution of multicellular fungi from the assembled chromosomes of the mushroom Coprinopsis cinerea (Coprinus cinereus).</title>
        <authorList>
            <person name="Stajich J.E."/>
            <person name="Wilke S.K."/>
            <person name="Ahren D."/>
            <person name="Au C.H."/>
            <person name="Birren B.W."/>
            <person name="Borodovsky M."/>
            <person name="Burns C."/>
            <person name="Canback B."/>
            <person name="Casselton L.A."/>
            <person name="Cheng C.K."/>
            <person name="Deng J."/>
            <person name="Dietrich F.S."/>
            <person name="Fargo D.C."/>
            <person name="Farman M.L."/>
            <person name="Gathman A.C."/>
            <person name="Goldberg J."/>
            <person name="Guigo R."/>
            <person name="Hoegger P.J."/>
            <person name="Hooker J.B."/>
            <person name="Huggins A."/>
            <person name="James T.Y."/>
            <person name="Kamada T."/>
            <person name="Kilaru S."/>
            <person name="Kodira C."/>
            <person name="Kues U."/>
            <person name="Kupfer D."/>
            <person name="Kwan H.S."/>
            <person name="Lomsadze A."/>
            <person name="Li W."/>
            <person name="Lilly W.W."/>
            <person name="Ma L.J."/>
            <person name="Mackey A.J."/>
            <person name="Manning G."/>
            <person name="Martin F."/>
            <person name="Muraguchi H."/>
            <person name="Natvig D.O."/>
            <person name="Palmerini H."/>
            <person name="Ramesh M.A."/>
            <person name="Rehmeyer C.J."/>
            <person name="Roe B.A."/>
            <person name="Shenoy N."/>
            <person name="Stanke M."/>
            <person name="Ter-Hovhannisyan V."/>
            <person name="Tunlid A."/>
            <person name="Velagapudi R."/>
            <person name="Vision T.J."/>
            <person name="Zeng Q."/>
            <person name="Zolan M.E."/>
            <person name="Pukkila P.J."/>
        </authorList>
    </citation>
    <scope>NUCLEOTIDE SEQUENCE [LARGE SCALE GENOMIC DNA]</scope>
    <source>
        <strain evidence="2">Okayama-7 / 130 / ATCC MYA-4618 / FGSC 9003</strain>
    </source>
</reference>
<dbReference type="HOGENOM" id="CLU_2757698_0_0_1"/>
<evidence type="ECO:0000313" key="1">
    <source>
        <dbReference type="EMBL" id="EFI27073.1"/>
    </source>
</evidence>